<comment type="caution">
    <text evidence="4">The sequence shown here is derived from an EMBL/GenBank/DDBJ whole genome shotgun (WGS) entry which is preliminary data.</text>
</comment>
<comment type="similarity">
    <text evidence="1">Belongs to the trimethylamine methyltransferase family.</text>
</comment>
<name>A0A5S4T8V9_STRPY</name>
<feature type="non-terminal residue" evidence="4">
    <location>
        <position position="132"/>
    </location>
</feature>
<evidence type="ECO:0000313" key="5">
    <source>
        <dbReference type="Proteomes" id="UP000324058"/>
    </source>
</evidence>
<reference evidence="4 5" key="1">
    <citation type="submission" date="2019-02" db="EMBL/GenBank/DDBJ databases">
        <title>Novel genomic isolates of S. pyogenes and S. dysgalactiae subsp. equisimilis associated to necrotising fasciitis (NSTI).</title>
        <authorList>
            <person name="Barrantes I."/>
        </authorList>
    </citation>
    <scope>NUCLEOTIDE SEQUENCE [LARGE SCALE GENOMIC DNA]</scope>
    <source>
        <strain evidence="4 5">SPY2028</strain>
    </source>
</reference>
<proteinExistence type="inferred from homology"/>
<evidence type="ECO:0000256" key="2">
    <source>
        <dbReference type="ARBA" id="ARBA00022603"/>
    </source>
</evidence>
<dbReference type="InterPro" id="IPR010426">
    <property type="entry name" value="MTTB_MeTrfase"/>
</dbReference>
<sequence>FGTWPFVSDLRTGAMSGGSAEQALLTAACAQMAQFYDLPGGSAAGMADSKLPDIQSGFEKGITDVMAGLSGLNLIYESAGMHASLLGFCLESLIIDNDMIGQCLRCVRGIEVTDEALSIDTITEVCLNGPGH</sequence>
<keyword evidence="3 4" id="KW-0808">Transferase</keyword>
<dbReference type="InterPro" id="IPR038601">
    <property type="entry name" value="MttB-like_sf"/>
</dbReference>
<dbReference type="GO" id="GO:0015948">
    <property type="term" value="P:methanogenesis"/>
    <property type="evidence" value="ECO:0007669"/>
    <property type="project" value="InterPro"/>
</dbReference>
<dbReference type="Proteomes" id="UP000324058">
    <property type="component" value="Unassembled WGS sequence"/>
</dbReference>
<dbReference type="Gene3D" id="3.20.20.480">
    <property type="entry name" value="Trimethylamine methyltransferase-like"/>
    <property type="match status" value="1"/>
</dbReference>
<dbReference type="Pfam" id="PF06253">
    <property type="entry name" value="MTTB"/>
    <property type="match status" value="1"/>
</dbReference>
<feature type="non-terminal residue" evidence="4">
    <location>
        <position position="1"/>
    </location>
</feature>
<evidence type="ECO:0000256" key="3">
    <source>
        <dbReference type="ARBA" id="ARBA00022679"/>
    </source>
</evidence>
<dbReference type="EMBL" id="SJLL01000538">
    <property type="protein sequence ID" value="TYK91684.1"/>
    <property type="molecule type" value="Genomic_DNA"/>
</dbReference>
<accession>A0A5S4T8V9</accession>
<gene>
    <name evidence="4" type="ORF">E0F66_12665</name>
</gene>
<evidence type="ECO:0000313" key="4">
    <source>
        <dbReference type="EMBL" id="TYK91684.1"/>
    </source>
</evidence>
<organism evidence="4 5">
    <name type="scientific">Streptococcus pyogenes</name>
    <dbReference type="NCBI Taxonomy" id="1314"/>
    <lineage>
        <taxon>Bacteria</taxon>
        <taxon>Bacillati</taxon>
        <taxon>Bacillota</taxon>
        <taxon>Bacilli</taxon>
        <taxon>Lactobacillales</taxon>
        <taxon>Streptococcaceae</taxon>
        <taxon>Streptococcus</taxon>
    </lineage>
</organism>
<dbReference type="AlphaFoldDB" id="A0A5S4T8V9"/>
<dbReference type="GO" id="GO:0008168">
    <property type="term" value="F:methyltransferase activity"/>
    <property type="evidence" value="ECO:0007669"/>
    <property type="project" value="UniProtKB-KW"/>
</dbReference>
<keyword evidence="2 4" id="KW-0489">Methyltransferase</keyword>
<protein>
    <submittedName>
        <fullName evidence="4">Methyltransferase</fullName>
    </submittedName>
</protein>
<dbReference type="GO" id="GO:0032259">
    <property type="term" value="P:methylation"/>
    <property type="evidence" value="ECO:0007669"/>
    <property type="project" value="UniProtKB-KW"/>
</dbReference>
<evidence type="ECO:0000256" key="1">
    <source>
        <dbReference type="ARBA" id="ARBA00007137"/>
    </source>
</evidence>